<comment type="caution">
    <text evidence="1">The sequence shown here is derived from an EMBL/GenBank/DDBJ whole genome shotgun (WGS) entry which is preliminary data.</text>
</comment>
<dbReference type="Proteomes" id="UP000254869">
    <property type="component" value="Unassembled WGS sequence"/>
</dbReference>
<dbReference type="RefSeq" id="WP_067996449.1">
    <property type="nucleotide sequence ID" value="NZ_QQBC01000007.1"/>
</dbReference>
<evidence type="ECO:0000313" key="2">
    <source>
        <dbReference type="Proteomes" id="UP000254869"/>
    </source>
</evidence>
<evidence type="ECO:0000313" key="1">
    <source>
        <dbReference type="EMBL" id="RDI64772.1"/>
    </source>
</evidence>
<reference evidence="1 2" key="1">
    <citation type="submission" date="2018-07" db="EMBL/GenBank/DDBJ databases">
        <title>Genomic Encyclopedia of Type Strains, Phase IV (KMG-IV): sequencing the most valuable type-strain genomes for metagenomic binning, comparative biology and taxonomic classification.</title>
        <authorList>
            <person name="Goeker M."/>
        </authorList>
    </citation>
    <scope>NUCLEOTIDE SEQUENCE [LARGE SCALE GENOMIC DNA]</scope>
    <source>
        <strain evidence="1 2">DSM 44290</strain>
    </source>
</reference>
<dbReference type="STRING" id="1210086.GCA_001613105_02428"/>
<accession>A0A370I201</accession>
<proteinExistence type="predicted"/>
<sequence length="129" mass="14470">MTLLPTFTAAEFRKAHASSPNQNCVRIARKDGWTAVWDDKRASDRITPASVLPADELLLFTDEQFDAYQVGVREGRTDASSLTVAHRADGMYVFRAVTAQPVPEVELIFDQAELDAFHDGVRNREFDRA</sequence>
<keyword evidence="2" id="KW-1185">Reference proteome</keyword>
<organism evidence="1 2">
    <name type="scientific">Nocardia pseudobrasiliensis</name>
    <dbReference type="NCBI Taxonomy" id="45979"/>
    <lineage>
        <taxon>Bacteria</taxon>
        <taxon>Bacillati</taxon>
        <taxon>Actinomycetota</taxon>
        <taxon>Actinomycetes</taxon>
        <taxon>Mycobacteriales</taxon>
        <taxon>Nocardiaceae</taxon>
        <taxon>Nocardia</taxon>
    </lineage>
</organism>
<gene>
    <name evidence="1" type="ORF">DFR76_107148</name>
</gene>
<protein>
    <recommendedName>
        <fullName evidence="3">DUF397 domain-containing protein</fullName>
    </recommendedName>
</protein>
<name>A0A370I201_9NOCA</name>
<dbReference type="EMBL" id="QQBC01000007">
    <property type="protein sequence ID" value="RDI64772.1"/>
    <property type="molecule type" value="Genomic_DNA"/>
</dbReference>
<dbReference type="AlphaFoldDB" id="A0A370I201"/>
<evidence type="ECO:0008006" key="3">
    <source>
        <dbReference type="Google" id="ProtNLM"/>
    </source>
</evidence>